<evidence type="ECO:0000256" key="3">
    <source>
        <dbReference type="ARBA" id="ARBA00022603"/>
    </source>
</evidence>
<dbReference type="GO" id="GO:0008168">
    <property type="term" value="F:methyltransferase activity"/>
    <property type="evidence" value="ECO:0007669"/>
    <property type="project" value="UniProtKB-KW"/>
</dbReference>
<comment type="caution">
    <text evidence="7">The sequence shown here is derived from an EMBL/GenBank/DDBJ whole genome shotgun (WGS) entry which is preliminary data.</text>
</comment>
<gene>
    <name evidence="7" type="ORF">GCM10011573_22840</name>
</gene>
<dbReference type="PANTHER" id="PTHR30481">
    <property type="entry name" value="DNA ADENINE METHYLASE"/>
    <property type="match status" value="1"/>
</dbReference>
<accession>A0ABQ1P7E6</accession>
<organism evidence="7 8">
    <name type="scientific">Enterococcus wangshanyuanii</name>
    <dbReference type="NCBI Taxonomy" id="2005703"/>
    <lineage>
        <taxon>Bacteria</taxon>
        <taxon>Bacillati</taxon>
        <taxon>Bacillota</taxon>
        <taxon>Bacilli</taxon>
        <taxon>Lactobacillales</taxon>
        <taxon>Enterococcaceae</taxon>
        <taxon>Enterococcus</taxon>
    </lineage>
</organism>
<dbReference type="PIRSF" id="PIRSF000398">
    <property type="entry name" value="M_m6A_EcoRV"/>
    <property type="match status" value="1"/>
</dbReference>
<sequence>MPHTKSPLRYPGGKTQLYRFVKSIMDLNNINGTYIEAYSGGFGIGIELLLNNDVEQVVINDYDKSIYSVWYSILHHTDALISLIEETPITIEEWRKQKDINSNYKNYRNSLENGFSTLFLNRTNRSGIINAGPIGGYQQNSNYKLDCRFNKAGLIKKIRMIADKKDRIDLFQLDAVRLIDRIPERYDCETSFIFFDPPYYIQGKNLYTNFYTHKDHEKLALKISNLEQYYWITTYDYTPQIQDIYNQFDNKACTYELLYSAQNKRKATEFLFASEKTNLISADKVKLSPI</sequence>
<keyword evidence="8" id="KW-1185">Reference proteome</keyword>
<dbReference type="EC" id="2.1.1.72" evidence="2"/>
<dbReference type="RefSeq" id="WP_088270118.1">
    <property type="nucleotide sequence ID" value="NZ_BMKI01000004.1"/>
</dbReference>
<comment type="similarity">
    <text evidence="1">Belongs to the N(4)/N(6)-methyltransferase family.</text>
</comment>
<dbReference type="PRINTS" id="PR00505">
    <property type="entry name" value="D12N6MTFRASE"/>
</dbReference>
<evidence type="ECO:0000256" key="2">
    <source>
        <dbReference type="ARBA" id="ARBA00011900"/>
    </source>
</evidence>
<dbReference type="GO" id="GO:0032259">
    <property type="term" value="P:methylation"/>
    <property type="evidence" value="ECO:0007669"/>
    <property type="project" value="UniProtKB-KW"/>
</dbReference>
<keyword evidence="4" id="KW-0808">Transferase</keyword>
<dbReference type="EMBL" id="BMKI01000004">
    <property type="protein sequence ID" value="GGC92665.1"/>
    <property type="molecule type" value="Genomic_DNA"/>
</dbReference>
<evidence type="ECO:0000313" key="8">
    <source>
        <dbReference type="Proteomes" id="UP000630615"/>
    </source>
</evidence>
<evidence type="ECO:0000256" key="6">
    <source>
        <dbReference type="ARBA" id="ARBA00047942"/>
    </source>
</evidence>
<evidence type="ECO:0000256" key="5">
    <source>
        <dbReference type="ARBA" id="ARBA00022691"/>
    </source>
</evidence>
<dbReference type="InterPro" id="IPR029063">
    <property type="entry name" value="SAM-dependent_MTases_sf"/>
</dbReference>
<dbReference type="Proteomes" id="UP000630615">
    <property type="component" value="Unassembled WGS sequence"/>
</dbReference>
<comment type="catalytic activity">
    <reaction evidence="6">
        <text>a 2'-deoxyadenosine in DNA + S-adenosyl-L-methionine = an N(6)-methyl-2'-deoxyadenosine in DNA + S-adenosyl-L-homocysteine + H(+)</text>
        <dbReference type="Rhea" id="RHEA:15197"/>
        <dbReference type="Rhea" id="RHEA-COMP:12418"/>
        <dbReference type="Rhea" id="RHEA-COMP:12419"/>
        <dbReference type="ChEBI" id="CHEBI:15378"/>
        <dbReference type="ChEBI" id="CHEBI:57856"/>
        <dbReference type="ChEBI" id="CHEBI:59789"/>
        <dbReference type="ChEBI" id="CHEBI:90615"/>
        <dbReference type="ChEBI" id="CHEBI:90616"/>
        <dbReference type="EC" id="2.1.1.72"/>
    </reaction>
</comment>
<dbReference type="PANTHER" id="PTHR30481:SF2">
    <property type="entry name" value="SITE-SPECIFIC DNA-METHYLTRANSFERASE (ADENINE-SPECIFIC)"/>
    <property type="match status" value="1"/>
</dbReference>
<reference evidence="8" key="1">
    <citation type="journal article" date="2019" name="Int. J. Syst. Evol. Microbiol.">
        <title>The Global Catalogue of Microorganisms (GCM) 10K type strain sequencing project: providing services to taxonomists for standard genome sequencing and annotation.</title>
        <authorList>
            <consortium name="The Broad Institute Genomics Platform"/>
            <consortium name="The Broad Institute Genome Sequencing Center for Infectious Disease"/>
            <person name="Wu L."/>
            <person name="Ma J."/>
        </authorList>
    </citation>
    <scope>NUCLEOTIDE SEQUENCE [LARGE SCALE GENOMIC DNA]</scope>
    <source>
        <strain evidence="8">CGMCC 1.15942</strain>
    </source>
</reference>
<keyword evidence="5" id="KW-0949">S-adenosyl-L-methionine</keyword>
<evidence type="ECO:0000256" key="4">
    <source>
        <dbReference type="ARBA" id="ARBA00022679"/>
    </source>
</evidence>
<evidence type="ECO:0000256" key="1">
    <source>
        <dbReference type="ARBA" id="ARBA00006594"/>
    </source>
</evidence>
<dbReference type="Gene3D" id="1.10.1020.10">
    <property type="entry name" value="Adenine-specific Methyltransferase, Domain 2"/>
    <property type="match status" value="1"/>
</dbReference>
<dbReference type="InterPro" id="IPR012263">
    <property type="entry name" value="M_m6A_EcoRV"/>
</dbReference>
<evidence type="ECO:0000313" key="7">
    <source>
        <dbReference type="EMBL" id="GGC92665.1"/>
    </source>
</evidence>
<keyword evidence="3 7" id="KW-0489">Methyltransferase</keyword>
<name>A0ABQ1P7E6_9ENTE</name>
<dbReference type="SUPFAM" id="SSF53335">
    <property type="entry name" value="S-adenosyl-L-methionine-dependent methyltransferases"/>
    <property type="match status" value="1"/>
</dbReference>
<dbReference type="InterPro" id="IPR012327">
    <property type="entry name" value="MeTrfase_D12"/>
</dbReference>
<dbReference type="Gene3D" id="3.40.50.150">
    <property type="entry name" value="Vaccinia Virus protein VP39"/>
    <property type="match status" value="1"/>
</dbReference>
<proteinExistence type="inferred from homology"/>
<dbReference type="InterPro" id="IPR023095">
    <property type="entry name" value="Ade_MeTrfase_dom_2"/>
</dbReference>
<protein>
    <recommendedName>
        <fullName evidence="2">site-specific DNA-methyltransferase (adenine-specific)</fullName>
        <ecNumber evidence="2">2.1.1.72</ecNumber>
    </recommendedName>
</protein>